<feature type="transmembrane region" description="Helical" evidence="6">
    <location>
        <begin position="97"/>
        <end position="118"/>
    </location>
</feature>
<dbReference type="Proteomes" id="UP000262195">
    <property type="component" value="Unassembled WGS sequence"/>
</dbReference>
<comment type="subcellular location">
    <subcellularLocation>
        <location evidence="1">Cell membrane</location>
        <topology evidence="1">Multi-pass membrane protein</topology>
    </subcellularLocation>
</comment>
<dbReference type="PANTHER" id="PTHR47089:SF1">
    <property type="entry name" value="GUANOSINE ABC TRANSPORTER PERMEASE PROTEIN NUPP"/>
    <property type="match status" value="1"/>
</dbReference>
<keyword evidence="3 6" id="KW-0812">Transmembrane</keyword>
<dbReference type="CDD" id="cd06580">
    <property type="entry name" value="TM_PBP1_transp_TpRbsC_like"/>
    <property type="match status" value="1"/>
</dbReference>
<feature type="transmembrane region" description="Helical" evidence="6">
    <location>
        <begin position="46"/>
        <end position="64"/>
    </location>
</feature>
<organism evidence="7 8">
    <name type="scientific">Bavariicoccus seileri</name>
    <dbReference type="NCBI Taxonomy" id="549685"/>
    <lineage>
        <taxon>Bacteria</taxon>
        <taxon>Bacillati</taxon>
        <taxon>Bacillota</taxon>
        <taxon>Bacilli</taxon>
        <taxon>Lactobacillales</taxon>
        <taxon>Enterococcaceae</taxon>
        <taxon>Bavariicoccus</taxon>
    </lineage>
</organism>
<feature type="transmembrane region" description="Helical" evidence="6">
    <location>
        <begin position="310"/>
        <end position="332"/>
    </location>
</feature>
<dbReference type="EMBL" id="DQHO01000003">
    <property type="protein sequence ID" value="HCS93186.1"/>
    <property type="molecule type" value="Genomic_DNA"/>
</dbReference>
<dbReference type="AlphaFoldDB" id="A0A3D4S3I2"/>
<dbReference type="GO" id="GO:0005886">
    <property type="term" value="C:plasma membrane"/>
    <property type="evidence" value="ECO:0007669"/>
    <property type="project" value="UniProtKB-SubCell"/>
</dbReference>
<accession>A0A3D4S3I2</accession>
<dbReference type="InterPro" id="IPR001851">
    <property type="entry name" value="ABC_transp_permease"/>
</dbReference>
<dbReference type="PANTHER" id="PTHR47089">
    <property type="entry name" value="ABC TRANSPORTER, PERMEASE PROTEIN"/>
    <property type="match status" value="1"/>
</dbReference>
<keyword evidence="2" id="KW-1003">Cell membrane</keyword>
<protein>
    <submittedName>
        <fullName evidence="7">ABC transporter permease</fullName>
    </submittedName>
</protein>
<keyword evidence="4 6" id="KW-1133">Transmembrane helix</keyword>
<evidence type="ECO:0000256" key="2">
    <source>
        <dbReference type="ARBA" id="ARBA00022475"/>
    </source>
</evidence>
<proteinExistence type="predicted"/>
<reference evidence="7 8" key="1">
    <citation type="journal article" date="2018" name="Nat. Biotechnol.">
        <title>A standardized bacterial taxonomy based on genome phylogeny substantially revises the tree of life.</title>
        <authorList>
            <person name="Parks D.H."/>
            <person name="Chuvochina M."/>
            <person name="Waite D.W."/>
            <person name="Rinke C."/>
            <person name="Skarshewski A."/>
            <person name="Chaumeil P.A."/>
            <person name="Hugenholtz P."/>
        </authorList>
    </citation>
    <scope>NUCLEOTIDE SEQUENCE [LARGE SCALE GENOMIC DNA]</scope>
    <source>
        <strain evidence="7">UBA11306</strain>
    </source>
</reference>
<gene>
    <name evidence="7" type="ORF">DIW15_00570</name>
</gene>
<evidence type="ECO:0000256" key="3">
    <source>
        <dbReference type="ARBA" id="ARBA00022692"/>
    </source>
</evidence>
<sequence length="346" mass="36671">MVPLLSVLLGLLLGAIIMYSFGFDALNGYMVMLKGAFGTPFFIGESLRNAAPLIVIALGFSVANTAGFFNIGLSGQAVCGWLASVWVGLLFPDLPKFILLPLAIMAGMIAGAIWAGIAGVLKAYFNTSEVIVTIMLNHTAFFVSNYIVRNVMTEQADSTAHVGENASMRLQWLTQMTQNSTLHMGIFISLVMVLIMYWLMQKTNLGFEIKAVGLNKHASDYAGISTKQVIITSMLISGALAGLGGSMEGLGNFRNIFIFGSLPSIGFDGLAVSLLGAGNPIGILFSGLLFGVLRVGGNSMPLSAQIPSEVVGIVSASIIFFVGSSYVIRFAIDKFNAKNVKAKVGD</sequence>
<evidence type="ECO:0000313" key="7">
    <source>
        <dbReference type="EMBL" id="HCS93186.1"/>
    </source>
</evidence>
<feature type="transmembrane region" description="Helical" evidence="6">
    <location>
        <begin position="71"/>
        <end position="91"/>
    </location>
</feature>
<evidence type="ECO:0000256" key="1">
    <source>
        <dbReference type="ARBA" id="ARBA00004651"/>
    </source>
</evidence>
<dbReference type="GO" id="GO:0022857">
    <property type="term" value="F:transmembrane transporter activity"/>
    <property type="evidence" value="ECO:0007669"/>
    <property type="project" value="InterPro"/>
</dbReference>
<feature type="transmembrane region" description="Helical" evidence="6">
    <location>
        <begin position="256"/>
        <end position="276"/>
    </location>
</feature>
<evidence type="ECO:0000256" key="4">
    <source>
        <dbReference type="ARBA" id="ARBA00022989"/>
    </source>
</evidence>
<feature type="transmembrane region" description="Helical" evidence="6">
    <location>
        <begin position="182"/>
        <end position="200"/>
    </location>
</feature>
<dbReference type="Pfam" id="PF02653">
    <property type="entry name" value="BPD_transp_2"/>
    <property type="match status" value="1"/>
</dbReference>
<keyword evidence="5 6" id="KW-0472">Membrane</keyword>
<name>A0A3D4S3I2_9ENTE</name>
<feature type="transmembrane region" description="Helical" evidence="6">
    <location>
        <begin position="221"/>
        <end position="244"/>
    </location>
</feature>
<feature type="transmembrane region" description="Helical" evidence="6">
    <location>
        <begin position="130"/>
        <end position="148"/>
    </location>
</feature>
<evidence type="ECO:0000256" key="6">
    <source>
        <dbReference type="SAM" id="Phobius"/>
    </source>
</evidence>
<evidence type="ECO:0000313" key="8">
    <source>
        <dbReference type="Proteomes" id="UP000262195"/>
    </source>
</evidence>
<dbReference type="STRING" id="1121105.GCA_000421665_00318"/>
<comment type="caution">
    <text evidence="7">The sequence shown here is derived from an EMBL/GenBank/DDBJ whole genome shotgun (WGS) entry which is preliminary data.</text>
</comment>
<evidence type="ECO:0000256" key="5">
    <source>
        <dbReference type="ARBA" id="ARBA00023136"/>
    </source>
</evidence>